<comment type="caution">
    <text evidence="2">The sequence shown here is derived from an EMBL/GenBank/DDBJ whole genome shotgun (WGS) entry which is preliminary data.</text>
</comment>
<dbReference type="PANTHER" id="PTHR43649:SF11">
    <property type="entry name" value="ABC TRANSPORTER SUBSTRATE-BINDING PROTEIN YESO-RELATED"/>
    <property type="match status" value="1"/>
</dbReference>
<reference evidence="2 3" key="1">
    <citation type="submission" date="2018-05" db="EMBL/GenBank/DDBJ databases">
        <title>Genetic diversity of glacier-inhabiting Cryobacterium bacteria in China and description of Cryobacterium mengkeensis sp. nov. and Arthrobacter glacialis sp. nov.</title>
        <authorList>
            <person name="Liu Q."/>
            <person name="Xin Y.-H."/>
        </authorList>
    </citation>
    <scope>NUCLEOTIDE SEQUENCE [LARGE SCALE GENOMIC DNA]</scope>
    <source>
        <strain evidence="2 3">B7</strain>
    </source>
</reference>
<keyword evidence="3" id="KW-1185">Reference proteome</keyword>
<feature type="chain" id="PRO_5039145633" evidence="1">
    <location>
        <begin position="36"/>
        <end position="431"/>
    </location>
</feature>
<sequence length="431" mass="44997">MSIILSRRTFAHAVLGTTALGLLTACGGSSGAADADGTTTIRFAWWGNTARAEATQAVIDKFEAANPTIKVKGEPSDFSGYFDKLATSVAAKDAPDLFTLGGAYPAEYANRGALLDLSKAGDALDLSKMDASALTNGQVGGVQYGVSTGANALAMVINPAVFKAAGVALPDPATWTWEDFRNIAAEITTKSPAGTFGSASVLTHDSLDAFARQHGEELYTEDGKLGLSEKTVADYFAFSLSLSQKKASPSPSEMVEQASVSIEQSLMGTGKAGMMLTWSNSMRALNEAAGSDLQLFQLPGETPTPGIWLQSSQYFAISAQSKKSEAAAKLISFLVNDEEAAKILLTDRGVPSNSAIRAAIAPELSPSGQSEVKYLDIVGETKFAPTFIGPTGSTSVGEITARINTNVMFEKVSPAEGAKQWMSESAAAILS</sequence>
<dbReference type="PROSITE" id="PS51318">
    <property type="entry name" value="TAT"/>
    <property type="match status" value="1"/>
</dbReference>
<dbReference type="Pfam" id="PF01547">
    <property type="entry name" value="SBP_bac_1"/>
    <property type="match status" value="1"/>
</dbReference>
<dbReference type="OrthoDB" id="7918484at2"/>
<dbReference type="EMBL" id="QJVC01000004">
    <property type="protein sequence ID" value="PYI39058.1"/>
    <property type="molecule type" value="Genomic_DNA"/>
</dbReference>
<dbReference type="InterPro" id="IPR050490">
    <property type="entry name" value="Bact_solute-bd_prot1"/>
</dbReference>
<organism evidence="2 3">
    <name type="scientific">Arthrobacter psychrolactophilus</name>
    <dbReference type="NCBI Taxonomy" id="92442"/>
    <lineage>
        <taxon>Bacteria</taxon>
        <taxon>Bacillati</taxon>
        <taxon>Actinomycetota</taxon>
        <taxon>Actinomycetes</taxon>
        <taxon>Micrococcales</taxon>
        <taxon>Micrococcaceae</taxon>
        <taxon>Arthrobacter</taxon>
    </lineage>
</organism>
<proteinExistence type="predicted"/>
<feature type="signal peptide" evidence="1">
    <location>
        <begin position="1"/>
        <end position="35"/>
    </location>
</feature>
<name>A0A2V5IR85_9MICC</name>
<evidence type="ECO:0000313" key="3">
    <source>
        <dbReference type="Proteomes" id="UP000247980"/>
    </source>
</evidence>
<dbReference type="CDD" id="cd13585">
    <property type="entry name" value="PBP2_TMBP_like"/>
    <property type="match status" value="1"/>
</dbReference>
<keyword evidence="1" id="KW-0732">Signal</keyword>
<dbReference type="InterPro" id="IPR006059">
    <property type="entry name" value="SBP"/>
</dbReference>
<dbReference type="Proteomes" id="UP000247980">
    <property type="component" value="Unassembled WGS sequence"/>
</dbReference>
<dbReference type="AlphaFoldDB" id="A0A2V5IR85"/>
<dbReference type="PROSITE" id="PS51257">
    <property type="entry name" value="PROKAR_LIPOPROTEIN"/>
    <property type="match status" value="1"/>
</dbReference>
<dbReference type="SUPFAM" id="SSF53850">
    <property type="entry name" value="Periplasmic binding protein-like II"/>
    <property type="match status" value="1"/>
</dbReference>
<dbReference type="RefSeq" id="WP_110484621.1">
    <property type="nucleotide sequence ID" value="NZ_QJVC01000004.1"/>
</dbReference>
<gene>
    <name evidence="2" type="ORF">CVS30_07030</name>
</gene>
<evidence type="ECO:0000256" key="1">
    <source>
        <dbReference type="SAM" id="SignalP"/>
    </source>
</evidence>
<protein>
    <submittedName>
        <fullName evidence="2">ABC transporter substrate-binding protein</fullName>
    </submittedName>
</protein>
<dbReference type="PANTHER" id="PTHR43649">
    <property type="entry name" value="ARABINOSE-BINDING PROTEIN-RELATED"/>
    <property type="match status" value="1"/>
</dbReference>
<accession>A0A2V5IR85</accession>
<dbReference type="InterPro" id="IPR006311">
    <property type="entry name" value="TAT_signal"/>
</dbReference>
<dbReference type="Gene3D" id="3.40.190.10">
    <property type="entry name" value="Periplasmic binding protein-like II"/>
    <property type="match status" value="2"/>
</dbReference>
<evidence type="ECO:0000313" key="2">
    <source>
        <dbReference type="EMBL" id="PYI39058.1"/>
    </source>
</evidence>